<protein>
    <submittedName>
        <fullName evidence="3">Uncharacterized protein LOC111122863 isoform X1</fullName>
    </submittedName>
</protein>
<feature type="region of interest" description="Disordered" evidence="1">
    <location>
        <begin position="1"/>
        <end position="26"/>
    </location>
</feature>
<proteinExistence type="predicted"/>
<dbReference type="GeneID" id="111122863"/>
<evidence type="ECO:0000313" key="2">
    <source>
        <dbReference type="Proteomes" id="UP000694844"/>
    </source>
</evidence>
<keyword evidence="2" id="KW-1185">Reference proteome</keyword>
<dbReference type="AlphaFoldDB" id="A0A8B8D1C3"/>
<organism evidence="2 3">
    <name type="scientific">Crassostrea virginica</name>
    <name type="common">Eastern oyster</name>
    <dbReference type="NCBI Taxonomy" id="6565"/>
    <lineage>
        <taxon>Eukaryota</taxon>
        <taxon>Metazoa</taxon>
        <taxon>Spiralia</taxon>
        <taxon>Lophotrochozoa</taxon>
        <taxon>Mollusca</taxon>
        <taxon>Bivalvia</taxon>
        <taxon>Autobranchia</taxon>
        <taxon>Pteriomorphia</taxon>
        <taxon>Ostreida</taxon>
        <taxon>Ostreoidea</taxon>
        <taxon>Ostreidae</taxon>
        <taxon>Crassostrea</taxon>
    </lineage>
</organism>
<dbReference type="RefSeq" id="XP_022320581.1">
    <property type="nucleotide sequence ID" value="XM_022464873.1"/>
</dbReference>
<evidence type="ECO:0000313" key="3">
    <source>
        <dbReference type="RefSeq" id="XP_022320581.1"/>
    </source>
</evidence>
<dbReference type="OrthoDB" id="6063577at2759"/>
<sequence length="378" mass="43623">MSISGDESCCSTSTSSTASGVKQRSHDDGDGCIAVHKNVSKWTQLDLDNLGIHYNKSSVPISRLVEFAKETGWKRSLYTVPQTPECLLTFEKIMEECFTVFIPFDDFKRHMPRQNVVEYFQYINDNREKFAEEMKKTEKEINLSENDKRLFSMLQFKIQDYFSSLGRFVIARGDGPVPEILYTQLFMDFSRIFFLSPQLGESKRIRMKIGNQEVVCIPDLRFEQFPGPQLITLLSMLTEVKATNTSEVEGVDDSGTKDFDIHSLSRHILGQHGGELLLDIDNSIFYPGILGIICLRTKLIFTYLELSEDHIDLIQKGQSFDEKSASIHYTRPFDYWNPEDRKEICSTLFWLGHVQTYTERQWGLQNKSLITPFQSMKT</sequence>
<accession>A0A8B8D1C3</accession>
<reference evidence="3" key="1">
    <citation type="submission" date="2025-08" db="UniProtKB">
        <authorList>
            <consortium name="RefSeq"/>
        </authorList>
    </citation>
    <scope>IDENTIFICATION</scope>
    <source>
        <tissue evidence="3">Whole sample</tissue>
    </source>
</reference>
<gene>
    <name evidence="3" type="primary">LOC111122863</name>
</gene>
<dbReference type="KEGG" id="cvn:111122863"/>
<dbReference type="Proteomes" id="UP000694844">
    <property type="component" value="Chromosome 3"/>
</dbReference>
<evidence type="ECO:0000256" key="1">
    <source>
        <dbReference type="SAM" id="MobiDB-lite"/>
    </source>
</evidence>
<name>A0A8B8D1C3_CRAVI</name>
<feature type="compositionally biased region" description="Low complexity" evidence="1">
    <location>
        <begin position="8"/>
        <end position="19"/>
    </location>
</feature>